<comment type="caution">
    <text evidence="4">The sequence shown here is derived from an EMBL/GenBank/DDBJ whole genome shotgun (WGS) entry which is preliminary data.</text>
</comment>
<keyword evidence="5" id="KW-1185">Reference proteome</keyword>
<dbReference type="GO" id="GO:0015035">
    <property type="term" value="F:protein-disulfide reductase activity"/>
    <property type="evidence" value="ECO:0007669"/>
    <property type="project" value="TreeGrafter"/>
</dbReference>
<dbReference type="RefSeq" id="WP_207334357.1">
    <property type="nucleotide sequence ID" value="NZ_JAFMYU010000003.1"/>
</dbReference>
<protein>
    <submittedName>
        <fullName evidence="4">Thioredoxin family protein</fullName>
    </submittedName>
</protein>
<dbReference type="InterPro" id="IPR013766">
    <property type="entry name" value="Thioredoxin_domain"/>
</dbReference>
<dbReference type="GO" id="GO:0045454">
    <property type="term" value="P:cell redox homeostasis"/>
    <property type="evidence" value="ECO:0007669"/>
    <property type="project" value="TreeGrafter"/>
</dbReference>
<dbReference type="Pfam" id="PF13899">
    <property type="entry name" value="Thioredoxin_7"/>
    <property type="match status" value="1"/>
</dbReference>
<feature type="chain" id="PRO_5037645458" evidence="2">
    <location>
        <begin position="20"/>
        <end position="438"/>
    </location>
</feature>
<dbReference type="SUPFAM" id="SSF52833">
    <property type="entry name" value="Thioredoxin-like"/>
    <property type="match status" value="1"/>
</dbReference>
<dbReference type="PANTHER" id="PTHR32234:SF0">
    <property type="entry name" value="THIOL:DISULFIDE INTERCHANGE PROTEIN DSBD"/>
    <property type="match status" value="1"/>
</dbReference>
<dbReference type="PROSITE" id="PS51352">
    <property type="entry name" value="THIOREDOXIN_2"/>
    <property type="match status" value="1"/>
</dbReference>
<evidence type="ECO:0000256" key="1">
    <source>
        <dbReference type="ARBA" id="ARBA00023284"/>
    </source>
</evidence>
<feature type="signal peptide" evidence="2">
    <location>
        <begin position="1"/>
        <end position="19"/>
    </location>
</feature>
<keyword evidence="1" id="KW-0676">Redox-active center</keyword>
<dbReference type="InterPro" id="IPR017937">
    <property type="entry name" value="Thioredoxin_CS"/>
</dbReference>
<name>A0A939G5Y4_9BACT</name>
<dbReference type="PANTHER" id="PTHR32234">
    <property type="entry name" value="THIOL:DISULFIDE INTERCHANGE PROTEIN DSBD"/>
    <property type="match status" value="1"/>
</dbReference>
<sequence>MKTSVLHLLLLLCIGQAVAQQSIKSAADFDKVVATAREQHKPIFLDFYTTWCAPCKQMDKLVFSRPDVQQVVTQQFVSARIDAGSSFGLLLKQNFNVEAYPTLLYLDDYQVPLYTQVGSLDAKSFIDLSRKVVGLFSENKPVSYYEQLYEKGERGDAFMKRYLQKMIDANLDVKLSDQLGKYLAKQPADSLYTPDNFQFVLSYVADCNNPYFHVLEQRHTRKLPFATVIKADRSYNKAIKNCLSQAIRNKDNTMFKRIEDVELSDSTNMSPDVTLLRLRLNYYKETDQDSLYIHWMNYYMDKWAGSKDDSLINVAQKAYHRLFQKEKRTAADEAEFIRKWMRGDKETMAINLNDNAFVIYEKNGSVYQLKKALQWSRKSTELLPEAAHFDTYAHLLYKLDQKEEAVKQQKKAIDVARQANEDSKRYEAEYNKMVLGQL</sequence>
<accession>A0A939G5Y4</accession>
<dbReference type="PROSITE" id="PS00194">
    <property type="entry name" value="THIOREDOXIN_1"/>
    <property type="match status" value="1"/>
</dbReference>
<dbReference type="InterPro" id="IPR036249">
    <property type="entry name" value="Thioredoxin-like_sf"/>
</dbReference>
<evidence type="ECO:0000313" key="5">
    <source>
        <dbReference type="Proteomes" id="UP000664795"/>
    </source>
</evidence>
<dbReference type="AlphaFoldDB" id="A0A939G5Y4"/>
<reference evidence="4 5" key="1">
    <citation type="submission" date="2021-03" db="EMBL/GenBank/DDBJ databases">
        <title>Fibrella sp. HMF5036 genome sequencing and assembly.</title>
        <authorList>
            <person name="Kang H."/>
            <person name="Kim H."/>
            <person name="Bae S."/>
            <person name="Joh K."/>
        </authorList>
    </citation>
    <scope>NUCLEOTIDE SEQUENCE [LARGE SCALE GENOMIC DNA]</scope>
    <source>
        <strain evidence="4 5">HMF5036</strain>
    </source>
</reference>
<feature type="domain" description="Thioredoxin" evidence="3">
    <location>
        <begin position="12"/>
        <end position="168"/>
    </location>
</feature>
<gene>
    <name evidence="4" type="ORF">J2I48_05270</name>
</gene>
<proteinExistence type="predicted"/>
<dbReference type="Gene3D" id="3.40.30.10">
    <property type="entry name" value="Glutaredoxin"/>
    <property type="match status" value="1"/>
</dbReference>
<organism evidence="4 5">
    <name type="scientific">Fibrella aquatilis</name>
    <dbReference type="NCBI Taxonomy" id="2817059"/>
    <lineage>
        <taxon>Bacteria</taxon>
        <taxon>Pseudomonadati</taxon>
        <taxon>Bacteroidota</taxon>
        <taxon>Cytophagia</taxon>
        <taxon>Cytophagales</taxon>
        <taxon>Spirosomataceae</taxon>
        <taxon>Fibrella</taxon>
    </lineage>
</organism>
<evidence type="ECO:0000313" key="4">
    <source>
        <dbReference type="EMBL" id="MBO0930393.1"/>
    </source>
</evidence>
<evidence type="ECO:0000259" key="3">
    <source>
        <dbReference type="PROSITE" id="PS51352"/>
    </source>
</evidence>
<dbReference type="EMBL" id="JAFMYU010000003">
    <property type="protein sequence ID" value="MBO0930393.1"/>
    <property type="molecule type" value="Genomic_DNA"/>
</dbReference>
<evidence type="ECO:0000256" key="2">
    <source>
        <dbReference type="SAM" id="SignalP"/>
    </source>
</evidence>
<dbReference type="Proteomes" id="UP000664795">
    <property type="component" value="Unassembled WGS sequence"/>
</dbReference>
<keyword evidence="2" id="KW-0732">Signal</keyword>